<evidence type="ECO:0000256" key="13">
    <source>
        <dbReference type="PROSITE-ProRule" id="PRU01077"/>
    </source>
</evidence>
<keyword evidence="5" id="KW-1003">Cell membrane</keyword>
<dbReference type="GO" id="GO:0097320">
    <property type="term" value="P:plasma membrane tubulation"/>
    <property type="evidence" value="ECO:0007669"/>
    <property type="project" value="TreeGrafter"/>
</dbReference>
<dbReference type="PANTHER" id="PTHR23065:SF11">
    <property type="entry name" value="SYNDAPIN, ISOFORM C"/>
    <property type="match status" value="1"/>
</dbReference>
<name>A0A915JAF8_ROMCU</name>
<comment type="subcellular location">
    <subcellularLocation>
        <location evidence="2">Cell membrane</location>
    </subcellularLocation>
    <subcellularLocation>
        <location evidence="3">Cytoplasm</location>
    </subcellularLocation>
    <subcellularLocation>
        <location evidence="1">Endomembrane system</location>
        <topology evidence="1">Peripheral membrane protein</topology>
    </subcellularLocation>
</comment>
<comment type="function">
    <text evidence="10">Plays a role in endocytosis and regulates internalization of plasma membrane proteins. Overexpression impairs internalization of SLC2A1/GLUT1 and TRPV4 and increases the levels of SLC2A1/GLUT1 and TRPV4 at the cell membrane. Inhibits the TRPV4 calcium channel activity.</text>
</comment>
<dbReference type="CDD" id="cd07655">
    <property type="entry name" value="F-BAR_PACSIN"/>
    <property type="match status" value="1"/>
</dbReference>
<evidence type="ECO:0000256" key="9">
    <source>
        <dbReference type="ARBA" id="ARBA00023136"/>
    </source>
</evidence>
<feature type="domain" description="SH3" evidence="16">
    <location>
        <begin position="445"/>
        <end position="505"/>
    </location>
</feature>
<evidence type="ECO:0000256" key="2">
    <source>
        <dbReference type="ARBA" id="ARBA00004236"/>
    </source>
</evidence>
<evidence type="ECO:0000256" key="1">
    <source>
        <dbReference type="ARBA" id="ARBA00004184"/>
    </source>
</evidence>
<dbReference type="Pfam" id="PF00611">
    <property type="entry name" value="FCH"/>
    <property type="match status" value="1"/>
</dbReference>
<dbReference type="GO" id="GO:0005886">
    <property type="term" value="C:plasma membrane"/>
    <property type="evidence" value="ECO:0007669"/>
    <property type="project" value="UniProtKB-SubCell"/>
</dbReference>
<evidence type="ECO:0000256" key="5">
    <source>
        <dbReference type="ARBA" id="ARBA00022475"/>
    </source>
</evidence>
<dbReference type="PRINTS" id="PR00452">
    <property type="entry name" value="SH3DOMAIN"/>
</dbReference>
<organism evidence="18 19">
    <name type="scientific">Romanomermis culicivorax</name>
    <name type="common">Nematode worm</name>
    <dbReference type="NCBI Taxonomy" id="13658"/>
    <lineage>
        <taxon>Eukaryota</taxon>
        <taxon>Metazoa</taxon>
        <taxon>Ecdysozoa</taxon>
        <taxon>Nematoda</taxon>
        <taxon>Enoplea</taxon>
        <taxon>Dorylaimia</taxon>
        <taxon>Mermithida</taxon>
        <taxon>Mermithoidea</taxon>
        <taxon>Mermithidae</taxon>
        <taxon>Romanomermis</taxon>
    </lineage>
</organism>
<evidence type="ECO:0000256" key="12">
    <source>
        <dbReference type="PROSITE-ProRule" id="PRU00192"/>
    </source>
</evidence>
<dbReference type="FunFam" id="1.20.1270.60:FF:000009">
    <property type="entry name" value="Protein kinase C and casein kinase substrate in neurons 2"/>
    <property type="match status" value="1"/>
</dbReference>
<reference evidence="19" key="1">
    <citation type="submission" date="2022-11" db="UniProtKB">
        <authorList>
            <consortium name="WormBaseParasite"/>
        </authorList>
    </citation>
    <scope>IDENTIFICATION</scope>
</reference>
<comment type="subunit">
    <text evidence="11">Homodimer. May form heterooligomers with other PACSINs. Interacts (via SH3 domain) with DNM1, SYNJ1 and WASL. Interacts with TRPV4.</text>
</comment>
<dbReference type="InterPro" id="IPR027267">
    <property type="entry name" value="AH/BAR_dom_sf"/>
</dbReference>
<dbReference type="Pfam" id="PF00018">
    <property type="entry name" value="SH3_1"/>
    <property type="match status" value="1"/>
</dbReference>
<dbReference type="SUPFAM" id="SSF50044">
    <property type="entry name" value="SH3-domain"/>
    <property type="match status" value="1"/>
</dbReference>
<dbReference type="SUPFAM" id="SSF103657">
    <property type="entry name" value="BAR/IMD domain-like"/>
    <property type="match status" value="1"/>
</dbReference>
<evidence type="ECO:0000313" key="18">
    <source>
        <dbReference type="Proteomes" id="UP000887565"/>
    </source>
</evidence>
<evidence type="ECO:0000256" key="11">
    <source>
        <dbReference type="ARBA" id="ARBA00064966"/>
    </source>
</evidence>
<evidence type="ECO:0000256" key="4">
    <source>
        <dbReference type="ARBA" id="ARBA00022443"/>
    </source>
</evidence>
<accession>A0A915JAF8</accession>
<dbReference type="Gene3D" id="2.30.30.40">
    <property type="entry name" value="SH3 Domains"/>
    <property type="match status" value="1"/>
</dbReference>
<dbReference type="AlphaFoldDB" id="A0A915JAF8"/>
<keyword evidence="7" id="KW-0597">Phosphoprotein</keyword>
<evidence type="ECO:0000256" key="15">
    <source>
        <dbReference type="SAM" id="MobiDB-lite"/>
    </source>
</evidence>
<dbReference type="WBParaSite" id="nRc.2.0.1.t23137-RA">
    <property type="protein sequence ID" value="nRc.2.0.1.t23137-RA"/>
    <property type="gene ID" value="nRc.2.0.1.g23137"/>
</dbReference>
<keyword evidence="9" id="KW-0472">Membrane</keyword>
<dbReference type="GO" id="GO:0007010">
    <property type="term" value="P:cytoskeleton organization"/>
    <property type="evidence" value="ECO:0007669"/>
    <property type="project" value="TreeGrafter"/>
</dbReference>
<evidence type="ECO:0000256" key="10">
    <source>
        <dbReference type="ARBA" id="ARBA00055545"/>
    </source>
</evidence>
<dbReference type="InterPro" id="IPR001060">
    <property type="entry name" value="FCH_dom"/>
</dbReference>
<evidence type="ECO:0000259" key="17">
    <source>
        <dbReference type="PROSITE" id="PS51741"/>
    </source>
</evidence>
<dbReference type="GO" id="GO:0005543">
    <property type="term" value="F:phospholipid binding"/>
    <property type="evidence" value="ECO:0007669"/>
    <property type="project" value="TreeGrafter"/>
</dbReference>
<evidence type="ECO:0000256" key="7">
    <source>
        <dbReference type="ARBA" id="ARBA00022553"/>
    </source>
</evidence>
<evidence type="ECO:0000256" key="14">
    <source>
        <dbReference type="SAM" id="Coils"/>
    </source>
</evidence>
<evidence type="ECO:0000256" key="6">
    <source>
        <dbReference type="ARBA" id="ARBA00022490"/>
    </source>
</evidence>
<evidence type="ECO:0000256" key="3">
    <source>
        <dbReference type="ARBA" id="ARBA00004496"/>
    </source>
</evidence>
<dbReference type="Gene3D" id="1.20.1270.60">
    <property type="entry name" value="Arfaptin homology (AH) domain/BAR domain"/>
    <property type="match status" value="1"/>
</dbReference>
<evidence type="ECO:0000259" key="16">
    <source>
        <dbReference type="PROSITE" id="PS50002"/>
    </source>
</evidence>
<protein>
    <submittedName>
        <fullName evidence="19">Protein kinase C and casein kinase substrate in neurons protein 1</fullName>
    </submittedName>
</protein>
<dbReference type="PANTHER" id="PTHR23065">
    <property type="entry name" value="PROLINE-SERINE-THREONINE PHOSPHATASE INTERACTING PROTEIN 1"/>
    <property type="match status" value="1"/>
</dbReference>
<dbReference type="Proteomes" id="UP000887565">
    <property type="component" value="Unplaced"/>
</dbReference>
<sequence>MSNMSEDGSALQNVAGSDSFWEIGQYKRTVKRIDHGLDLCHDLVSMVKERGEIEAMHAKQLTQWSKKWADLISKGPEYGTIQAAWRAVLEEAEKNADLHINMRDRLQNEVQNTIKLWSKDQFHKNAFGHLKESKEIEESFKKAQKAWAKLYTKVDKCKKDYHVACRAERSTIIQEKNAQGDTSVSTDQARKLTEKVEKCGEEVQKTRENYQKALAEINANNAKYMEDMCQVFERCQEMERKRLKFFKEMLLNVHKCLDLSNERSLNTIYENFHDTVNLADDSQDLKWWSQNHGTDMAMNWPTFDEYTPELRRIGKETKNKDGIMLVGTKPTVPNSEYYQRQTSDNSSIQRNGSKYAATNGTSKNTAPAPQRNDGPTMNGDSKKNGEQSPNVSPPLQKSSAPTVESDKSRQVNGRQNASDPNPFDDDWDTTPERVLNETPSAVAEQAAVVVRALYDYEGQEEDELSFKKGETLDKLKDEDEQGWCTGRKDGKIGLYPANYVEIVKPTSS</sequence>
<dbReference type="InterPro" id="IPR001452">
    <property type="entry name" value="SH3_domain"/>
</dbReference>
<dbReference type="GO" id="GO:0005768">
    <property type="term" value="C:endosome"/>
    <property type="evidence" value="ECO:0007669"/>
    <property type="project" value="TreeGrafter"/>
</dbReference>
<dbReference type="OMA" id="AMAHVFK"/>
<dbReference type="InterPro" id="IPR031160">
    <property type="entry name" value="F_BAR_dom"/>
</dbReference>
<feature type="compositionally biased region" description="Polar residues" evidence="15">
    <location>
        <begin position="410"/>
        <end position="419"/>
    </location>
</feature>
<evidence type="ECO:0000313" key="19">
    <source>
        <dbReference type="WBParaSite" id="nRc.2.0.1.t23137-RA"/>
    </source>
</evidence>
<dbReference type="FunFam" id="2.30.30.40:FF:000014">
    <property type="entry name" value="Kinase C and casein kinase substrate in neurons protein"/>
    <property type="match status" value="1"/>
</dbReference>
<dbReference type="PROSITE" id="PS50002">
    <property type="entry name" value="SH3"/>
    <property type="match status" value="1"/>
</dbReference>
<feature type="region of interest" description="Disordered" evidence="15">
    <location>
        <begin position="321"/>
        <end position="440"/>
    </location>
</feature>
<dbReference type="GO" id="GO:0030100">
    <property type="term" value="P:regulation of endocytosis"/>
    <property type="evidence" value="ECO:0007669"/>
    <property type="project" value="TreeGrafter"/>
</dbReference>
<feature type="compositionally biased region" description="Polar residues" evidence="15">
    <location>
        <begin position="386"/>
        <end position="402"/>
    </location>
</feature>
<keyword evidence="8 13" id="KW-0175">Coiled coil</keyword>
<evidence type="ECO:0000256" key="8">
    <source>
        <dbReference type="ARBA" id="ARBA00023054"/>
    </source>
</evidence>
<keyword evidence="4 12" id="KW-0728">SH3 domain</keyword>
<feature type="coiled-coil region" evidence="14">
    <location>
        <begin position="189"/>
        <end position="227"/>
    </location>
</feature>
<keyword evidence="6" id="KW-0963">Cytoplasm</keyword>
<dbReference type="InterPro" id="IPR036028">
    <property type="entry name" value="SH3-like_dom_sf"/>
</dbReference>
<feature type="domain" description="F-BAR" evidence="17">
    <location>
        <begin position="14"/>
        <end position="284"/>
    </location>
</feature>
<keyword evidence="18" id="KW-1185">Reference proteome</keyword>
<feature type="compositionally biased region" description="Polar residues" evidence="15">
    <location>
        <begin position="331"/>
        <end position="379"/>
    </location>
</feature>
<dbReference type="SMART" id="SM00326">
    <property type="entry name" value="SH3"/>
    <property type="match status" value="1"/>
</dbReference>
<dbReference type="CDD" id="cd11843">
    <property type="entry name" value="SH3_PACSIN"/>
    <property type="match status" value="1"/>
</dbReference>
<dbReference type="SMART" id="SM00055">
    <property type="entry name" value="FCH"/>
    <property type="match status" value="1"/>
</dbReference>
<proteinExistence type="predicted"/>
<dbReference type="PROSITE" id="PS51741">
    <property type="entry name" value="F_BAR"/>
    <property type="match status" value="1"/>
</dbReference>